<keyword evidence="4" id="KW-1185">Reference proteome</keyword>
<dbReference type="AlphaFoldDB" id="A0A8J4F7Y6"/>
<evidence type="ECO:0000313" key="3">
    <source>
        <dbReference type="EMBL" id="GIL60141.1"/>
    </source>
</evidence>
<dbReference type="EMBL" id="BNCO01000038">
    <property type="protein sequence ID" value="GIL60141.1"/>
    <property type="molecule type" value="Genomic_DNA"/>
</dbReference>
<accession>A0A8J4F7Y6</accession>
<evidence type="ECO:0000256" key="1">
    <source>
        <dbReference type="SAM" id="MobiDB-lite"/>
    </source>
</evidence>
<sequence length="134" mass="15018">MTRSRLRMAGTRRDSEHAASDVSADEHLARSWRRVASTHALQLLIAPEDAKAGKRSLANKLKGLLMFIAALTLVMMHFAHAAATLLPPSSLPPFLRAIRKHSQLLFHIEFTFHGTAIAAFLHWFSLKLFKHNSI</sequence>
<name>A0A8J4F7Y6_9CHLO</name>
<keyword evidence="2" id="KW-0812">Transmembrane</keyword>
<reference evidence="3" key="1">
    <citation type="journal article" date="2021" name="Proc. Natl. Acad. Sci. U.S.A.">
        <title>Three genomes in the algal genus Volvox reveal the fate of a haploid sex-determining region after a transition to homothallism.</title>
        <authorList>
            <person name="Yamamoto K."/>
            <person name="Hamaji T."/>
            <person name="Kawai-Toyooka H."/>
            <person name="Matsuzaki R."/>
            <person name="Takahashi F."/>
            <person name="Nishimura Y."/>
            <person name="Kawachi M."/>
            <person name="Noguchi H."/>
            <person name="Minakuchi Y."/>
            <person name="Umen J.G."/>
            <person name="Toyoda A."/>
            <person name="Nozaki H."/>
        </authorList>
    </citation>
    <scope>NUCLEOTIDE SEQUENCE</scope>
    <source>
        <strain evidence="3">NIES-3780</strain>
    </source>
</reference>
<comment type="caution">
    <text evidence="3">The sequence shown here is derived from an EMBL/GenBank/DDBJ whole genome shotgun (WGS) entry which is preliminary data.</text>
</comment>
<protein>
    <submittedName>
        <fullName evidence="3">Uncharacterized protein</fullName>
    </submittedName>
</protein>
<evidence type="ECO:0000256" key="2">
    <source>
        <dbReference type="SAM" id="Phobius"/>
    </source>
</evidence>
<keyword evidence="2" id="KW-0472">Membrane</keyword>
<proteinExistence type="predicted"/>
<feature type="transmembrane region" description="Helical" evidence="2">
    <location>
        <begin position="104"/>
        <end position="124"/>
    </location>
</feature>
<organism evidence="3 4">
    <name type="scientific">Volvox africanus</name>
    <dbReference type="NCBI Taxonomy" id="51714"/>
    <lineage>
        <taxon>Eukaryota</taxon>
        <taxon>Viridiplantae</taxon>
        <taxon>Chlorophyta</taxon>
        <taxon>core chlorophytes</taxon>
        <taxon>Chlorophyceae</taxon>
        <taxon>CS clade</taxon>
        <taxon>Chlamydomonadales</taxon>
        <taxon>Volvocaceae</taxon>
        <taxon>Volvox</taxon>
    </lineage>
</organism>
<feature type="transmembrane region" description="Helical" evidence="2">
    <location>
        <begin position="64"/>
        <end position="84"/>
    </location>
</feature>
<feature type="region of interest" description="Disordered" evidence="1">
    <location>
        <begin position="1"/>
        <end position="22"/>
    </location>
</feature>
<feature type="compositionally biased region" description="Basic and acidic residues" evidence="1">
    <location>
        <begin position="11"/>
        <end position="22"/>
    </location>
</feature>
<keyword evidence="2" id="KW-1133">Transmembrane helix</keyword>
<evidence type="ECO:0000313" key="4">
    <source>
        <dbReference type="Proteomes" id="UP000747399"/>
    </source>
</evidence>
<dbReference type="Proteomes" id="UP000747399">
    <property type="component" value="Unassembled WGS sequence"/>
</dbReference>
<gene>
    <name evidence="3" type="ORF">Vafri_14777</name>
</gene>